<dbReference type="InterPro" id="IPR003010">
    <property type="entry name" value="C-N_Hydrolase"/>
</dbReference>
<comment type="caution">
    <text evidence="3">The sequence shown here is derived from an EMBL/GenBank/DDBJ whole genome shotgun (WGS) entry which is preliminary data.</text>
</comment>
<evidence type="ECO:0000313" key="3">
    <source>
        <dbReference type="EMBL" id="OCA88772.1"/>
    </source>
</evidence>
<dbReference type="PROSITE" id="PS50263">
    <property type="entry name" value="CN_HYDROLASE"/>
    <property type="match status" value="1"/>
</dbReference>
<dbReference type="GO" id="GO:0033388">
    <property type="term" value="P:putrescine biosynthetic process from arginine"/>
    <property type="evidence" value="ECO:0007669"/>
    <property type="project" value="TreeGrafter"/>
</dbReference>
<dbReference type="Proteomes" id="UP000092578">
    <property type="component" value="Unassembled WGS sequence"/>
</dbReference>
<accession>A0A1B9AXZ2</accession>
<evidence type="ECO:0000259" key="2">
    <source>
        <dbReference type="PROSITE" id="PS50263"/>
    </source>
</evidence>
<proteinExistence type="predicted"/>
<dbReference type="Pfam" id="PF00795">
    <property type="entry name" value="CN_hydrolase"/>
    <property type="match status" value="1"/>
</dbReference>
<dbReference type="InterPro" id="IPR050345">
    <property type="entry name" value="Aliph_Amidase/BUP"/>
</dbReference>
<dbReference type="AlphaFoldDB" id="A0A1B9AXZ2"/>
<protein>
    <submittedName>
        <fullName evidence="3">N-carbamoylputrescine amidase</fullName>
    </submittedName>
</protein>
<keyword evidence="4" id="KW-1185">Reference proteome</keyword>
<evidence type="ECO:0000256" key="1">
    <source>
        <dbReference type="ARBA" id="ARBA00022801"/>
    </source>
</evidence>
<dbReference type="PANTHER" id="PTHR43674">
    <property type="entry name" value="NITRILASE C965.09-RELATED"/>
    <property type="match status" value="1"/>
</dbReference>
<reference evidence="4" key="1">
    <citation type="submission" date="2016-05" db="EMBL/GenBank/DDBJ databases">
        <authorList>
            <person name="Liu B."/>
            <person name="Wang J."/>
            <person name="Zhu Y."/>
            <person name="Liu G."/>
            <person name="Chen Q."/>
            <person name="Chen Z."/>
            <person name="Lan J."/>
            <person name="Che J."/>
            <person name="Ge C."/>
            <person name="Shi H."/>
            <person name="Pan Z."/>
            <person name="Liu X."/>
        </authorList>
    </citation>
    <scope>NUCLEOTIDE SEQUENCE [LARGE SCALE GENOMIC DNA]</scope>
    <source>
        <strain evidence="4">FJAT-27215</strain>
    </source>
</reference>
<sequence length="289" mass="33117">MGRGKVNIALIQHKCVEDREKNVEIAEGLIREAAGQGAQIICTEELFGGQYFPQTIDVNKYEWAEPIPGPISNRMQLLSEELNVVIIVSLYEYVRDGLYFNTVVVYEDGKYLGKYRKHHIPEGPQYIEKYYFTEGDTGYPVFKTKYGTIGVLICWDEWFPEPSRILALKGADIVFYPSAIGSEPDNPDLDTSQTWVDAIRAHGIHNNMFIAVVNRVGREDSKEGHMTFYGRSFISNPWGTIIKEAETKENEIIMAEVDFAEITHARNVLQFHRDRRPDSYGELLKRVIE</sequence>
<organism evidence="3 4">
    <name type="scientific">Pseudobacillus wudalianchiensis</name>
    <dbReference type="NCBI Taxonomy" id="1743143"/>
    <lineage>
        <taxon>Bacteria</taxon>
        <taxon>Bacillati</taxon>
        <taxon>Bacillota</taxon>
        <taxon>Bacilli</taxon>
        <taxon>Bacillales</taxon>
        <taxon>Bacillaceae</taxon>
        <taxon>Pseudobacillus</taxon>
    </lineage>
</organism>
<dbReference type="GO" id="GO:0050126">
    <property type="term" value="F:N-carbamoylputrescine amidase activity"/>
    <property type="evidence" value="ECO:0007669"/>
    <property type="project" value="TreeGrafter"/>
</dbReference>
<keyword evidence="1" id="KW-0378">Hydrolase</keyword>
<gene>
    <name evidence="3" type="ORF">A8F95_04820</name>
</gene>
<dbReference type="CDD" id="cd07573">
    <property type="entry name" value="CPA"/>
    <property type="match status" value="1"/>
</dbReference>
<dbReference type="SUPFAM" id="SSF56317">
    <property type="entry name" value="Carbon-nitrogen hydrolase"/>
    <property type="match status" value="1"/>
</dbReference>
<dbReference type="PANTHER" id="PTHR43674:SF2">
    <property type="entry name" value="BETA-UREIDOPROPIONASE"/>
    <property type="match status" value="1"/>
</dbReference>
<evidence type="ECO:0000313" key="4">
    <source>
        <dbReference type="Proteomes" id="UP000092578"/>
    </source>
</evidence>
<dbReference type="EMBL" id="MAYT01000012">
    <property type="protein sequence ID" value="OCA88772.1"/>
    <property type="molecule type" value="Genomic_DNA"/>
</dbReference>
<dbReference type="Gene3D" id="3.60.110.10">
    <property type="entry name" value="Carbon-nitrogen hydrolase"/>
    <property type="match status" value="1"/>
</dbReference>
<dbReference type="InterPro" id="IPR036526">
    <property type="entry name" value="C-N_Hydrolase_sf"/>
</dbReference>
<name>A0A1B9AXZ2_9BACI</name>
<feature type="domain" description="CN hydrolase" evidence="2">
    <location>
        <begin position="6"/>
        <end position="259"/>
    </location>
</feature>